<reference evidence="7 8" key="1">
    <citation type="submission" date="2024-01" db="EMBL/GenBank/DDBJ databases">
        <title>The complete chloroplast genome sequence of Lithospermum erythrorhizon: insights into the phylogenetic relationship among Boraginaceae species and the maternal lineages of purple gromwells.</title>
        <authorList>
            <person name="Okada T."/>
            <person name="Watanabe K."/>
        </authorList>
    </citation>
    <scope>NUCLEOTIDE SEQUENCE [LARGE SCALE GENOMIC DNA]</scope>
</reference>
<dbReference type="PROSITE" id="PS50119">
    <property type="entry name" value="ZF_BBOX"/>
    <property type="match status" value="2"/>
</dbReference>
<evidence type="ECO:0000256" key="2">
    <source>
        <dbReference type="ARBA" id="ARBA00022771"/>
    </source>
</evidence>
<accession>A0AAV3NQ36</accession>
<feature type="domain" description="B box-type" evidence="6">
    <location>
        <begin position="1"/>
        <end position="47"/>
    </location>
</feature>
<dbReference type="InterPro" id="IPR049808">
    <property type="entry name" value="CONSTANS-like_Bbox1"/>
</dbReference>
<sequence>MGYMCDFCGDQRSVIYCRSDSASLCLSCDRNVHSANALSRRHSRTLVCERCNTQPALVRCIEERISLCPSCDWQTHSSTSAVSTHKRQAVSCYSGCPSAAELSTMWSFLLDFQSVGDSTCGKGMGSMSIADNRSKDIPKAEGDNNIQDDSVNNEADELQKMDKSTSWMGSSGPLNVEQATEPASTASAKLSGTKGTFLYDGADGFYDSFNIDEVDLGMENYEDLFDSTLNNPGQLFADDDIGDFFGMDLSGVDSNCQSAHLLEVPSLLFFCCF</sequence>
<evidence type="ECO:0000256" key="4">
    <source>
        <dbReference type="PROSITE-ProRule" id="PRU00024"/>
    </source>
</evidence>
<dbReference type="SMART" id="SM00336">
    <property type="entry name" value="BBOX"/>
    <property type="match status" value="1"/>
</dbReference>
<dbReference type="EMBL" id="BAABME010000198">
    <property type="protein sequence ID" value="GAA0140601.1"/>
    <property type="molecule type" value="Genomic_DNA"/>
</dbReference>
<name>A0AAV3NQ36_LITER</name>
<evidence type="ECO:0000256" key="5">
    <source>
        <dbReference type="SAM" id="MobiDB-lite"/>
    </source>
</evidence>
<dbReference type="Proteomes" id="UP001454036">
    <property type="component" value="Unassembled WGS sequence"/>
</dbReference>
<dbReference type="PANTHER" id="PTHR31717:SF138">
    <property type="entry name" value="CONSTANS-LIKE PROTEIN DAYS TO HEADING ON CHROMOSOME 2"/>
    <property type="match status" value="1"/>
</dbReference>
<evidence type="ECO:0000259" key="6">
    <source>
        <dbReference type="PROSITE" id="PS50119"/>
    </source>
</evidence>
<keyword evidence="2 4" id="KW-0863">Zinc-finger</keyword>
<evidence type="ECO:0000313" key="8">
    <source>
        <dbReference type="Proteomes" id="UP001454036"/>
    </source>
</evidence>
<comment type="caution">
    <text evidence="7">The sequence shown here is derived from an EMBL/GenBank/DDBJ whole genome shotgun (WGS) entry which is preliminary data.</text>
</comment>
<evidence type="ECO:0000313" key="7">
    <source>
        <dbReference type="EMBL" id="GAA0140601.1"/>
    </source>
</evidence>
<keyword evidence="3" id="KW-0862">Zinc</keyword>
<dbReference type="GO" id="GO:0008270">
    <property type="term" value="F:zinc ion binding"/>
    <property type="evidence" value="ECO:0007669"/>
    <property type="project" value="UniProtKB-KW"/>
</dbReference>
<feature type="compositionally biased region" description="Basic and acidic residues" evidence="5">
    <location>
        <begin position="132"/>
        <end position="142"/>
    </location>
</feature>
<keyword evidence="1" id="KW-0479">Metal-binding</keyword>
<dbReference type="PANTHER" id="PTHR31717">
    <property type="entry name" value="ZINC FINGER PROTEIN CONSTANS-LIKE 10"/>
    <property type="match status" value="1"/>
</dbReference>
<organism evidence="7 8">
    <name type="scientific">Lithospermum erythrorhizon</name>
    <name type="common">Purple gromwell</name>
    <name type="synonym">Lithospermum officinale var. erythrorhizon</name>
    <dbReference type="NCBI Taxonomy" id="34254"/>
    <lineage>
        <taxon>Eukaryota</taxon>
        <taxon>Viridiplantae</taxon>
        <taxon>Streptophyta</taxon>
        <taxon>Embryophyta</taxon>
        <taxon>Tracheophyta</taxon>
        <taxon>Spermatophyta</taxon>
        <taxon>Magnoliopsida</taxon>
        <taxon>eudicotyledons</taxon>
        <taxon>Gunneridae</taxon>
        <taxon>Pentapetalae</taxon>
        <taxon>asterids</taxon>
        <taxon>lamiids</taxon>
        <taxon>Boraginales</taxon>
        <taxon>Boraginaceae</taxon>
        <taxon>Boraginoideae</taxon>
        <taxon>Lithospermeae</taxon>
        <taxon>Lithospermum</taxon>
    </lineage>
</organism>
<dbReference type="InterPro" id="IPR000315">
    <property type="entry name" value="Znf_B-box"/>
</dbReference>
<dbReference type="AlphaFoldDB" id="A0AAV3NQ36"/>
<protein>
    <recommendedName>
        <fullName evidence="6">B box-type domain-containing protein</fullName>
    </recommendedName>
</protein>
<proteinExistence type="predicted"/>
<keyword evidence="8" id="KW-1185">Reference proteome</keyword>
<evidence type="ECO:0000256" key="1">
    <source>
        <dbReference type="ARBA" id="ARBA00022723"/>
    </source>
</evidence>
<feature type="region of interest" description="Disordered" evidence="5">
    <location>
        <begin position="131"/>
        <end position="152"/>
    </location>
</feature>
<evidence type="ECO:0000256" key="3">
    <source>
        <dbReference type="ARBA" id="ARBA00022833"/>
    </source>
</evidence>
<gene>
    <name evidence="7" type="ORF">LIER_01914</name>
</gene>
<dbReference type="CDD" id="cd19821">
    <property type="entry name" value="Bbox1_BBX-like"/>
    <property type="match status" value="2"/>
</dbReference>
<feature type="domain" description="B box-type" evidence="6">
    <location>
        <begin position="43"/>
        <end position="90"/>
    </location>
</feature>